<dbReference type="OrthoDB" id="786198at2759"/>
<organism evidence="1 2">
    <name type="scientific">Mucuna pruriens</name>
    <name type="common">Velvet bean</name>
    <name type="synonym">Dolichos pruriens</name>
    <dbReference type="NCBI Taxonomy" id="157652"/>
    <lineage>
        <taxon>Eukaryota</taxon>
        <taxon>Viridiplantae</taxon>
        <taxon>Streptophyta</taxon>
        <taxon>Embryophyta</taxon>
        <taxon>Tracheophyta</taxon>
        <taxon>Spermatophyta</taxon>
        <taxon>Magnoliopsida</taxon>
        <taxon>eudicotyledons</taxon>
        <taxon>Gunneridae</taxon>
        <taxon>Pentapetalae</taxon>
        <taxon>rosids</taxon>
        <taxon>fabids</taxon>
        <taxon>Fabales</taxon>
        <taxon>Fabaceae</taxon>
        <taxon>Papilionoideae</taxon>
        <taxon>50 kb inversion clade</taxon>
        <taxon>NPAAA clade</taxon>
        <taxon>indigoferoid/millettioid clade</taxon>
        <taxon>Phaseoleae</taxon>
        <taxon>Mucuna</taxon>
    </lineage>
</organism>
<dbReference type="AlphaFoldDB" id="A0A371F5Z3"/>
<evidence type="ECO:0000313" key="2">
    <source>
        <dbReference type="Proteomes" id="UP000257109"/>
    </source>
</evidence>
<comment type="caution">
    <text evidence="1">The sequence shown here is derived from an EMBL/GenBank/DDBJ whole genome shotgun (WGS) entry which is preliminary data.</text>
</comment>
<name>A0A371F5Z3_MUCPR</name>
<sequence>MTKWEGYVNGRNKPTLIGYHGGILVASFVLDIGEFVISNYYNQFGILFEQGYAYVFVQIGQQCHKFRRNSLLPYPSWRFLI</sequence>
<keyword evidence="2" id="KW-1185">Reference proteome</keyword>
<accession>A0A371F5Z3</accession>
<protein>
    <submittedName>
        <fullName evidence="1">Uncharacterized protein</fullName>
    </submittedName>
</protein>
<proteinExistence type="predicted"/>
<evidence type="ECO:0000313" key="1">
    <source>
        <dbReference type="EMBL" id="RDX73736.1"/>
    </source>
</evidence>
<gene>
    <name evidence="1" type="ORF">CR513_46602</name>
</gene>
<dbReference type="EMBL" id="QJKJ01010426">
    <property type="protein sequence ID" value="RDX73736.1"/>
    <property type="molecule type" value="Genomic_DNA"/>
</dbReference>
<reference evidence="1" key="1">
    <citation type="submission" date="2018-05" db="EMBL/GenBank/DDBJ databases">
        <title>Draft genome of Mucuna pruriens seed.</title>
        <authorList>
            <person name="Nnadi N.E."/>
            <person name="Vos R."/>
            <person name="Hasami M.H."/>
            <person name="Devisetty U.K."/>
            <person name="Aguiy J.C."/>
        </authorList>
    </citation>
    <scope>NUCLEOTIDE SEQUENCE [LARGE SCALE GENOMIC DNA]</scope>
    <source>
        <strain evidence="1">JCA_2017</strain>
    </source>
</reference>
<feature type="non-terminal residue" evidence="1">
    <location>
        <position position="1"/>
    </location>
</feature>
<dbReference type="Proteomes" id="UP000257109">
    <property type="component" value="Unassembled WGS sequence"/>
</dbReference>